<keyword evidence="4" id="KW-0804">Transcription</keyword>
<evidence type="ECO:0000256" key="4">
    <source>
        <dbReference type="ARBA" id="ARBA00023163"/>
    </source>
</evidence>
<protein>
    <submittedName>
        <fullName evidence="7">MerR family transcriptional regulator</fullName>
    </submittedName>
</protein>
<dbReference type="RefSeq" id="WP_055126426.1">
    <property type="nucleotide sequence ID" value="NZ_CAKMAM010000002.1"/>
</dbReference>
<evidence type="ECO:0000313" key="7">
    <source>
        <dbReference type="EMBL" id="KAF0414189.1"/>
    </source>
</evidence>
<evidence type="ECO:0000256" key="1">
    <source>
        <dbReference type="ARBA" id="ARBA00022491"/>
    </source>
</evidence>
<dbReference type="SUPFAM" id="SSF46955">
    <property type="entry name" value="Putative DNA-binding domain"/>
    <property type="match status" value="1"/>
</dbReference>
<proteinExistence type="predicted"/>
<reference evidence="6 10" key="1">
    <citation type="submission" date="2017-05" db="EMBL/GenBank/DDBJ databases">
        <title>Genome sequence of Pediococcus pentosaceus strain SRCM100892.</title>
        <authorList>
            <person name="Cho S.H."/>
        </authorList>
    </citation>
    <scope>NUCLEOTIDE SEQUENCE [LARGE SCALE GENOMIC DNA]</scope>
    <source>
        <strain evidence="6 10">SRCM100892</strain>
    </source>
</reference>
<dbReference type="EMBL" id="CP118739">
    <property type="protein sequence ID" value="WEA56717.1"/>
    <property type="molecule type" value="Genomic_DNA"/>
</dbReference>
<dbReference type="Proteomes" id="UP000196118">
    <property type="component" value="Chromosome"/>
</dbReference>
<accession>A0A1Y0VLJ6</accession>
<keyword evidence="11" id="KW-1185">Reference proteome</keyword>
<dbReference type="InterPro" id="IPR009061">
    <property type="entry name" value="DNA-bd_dom_put_sf"/>
</dbReference>
<dbReference type="Proteomes" id="UP000472573">
    <property type="component" value="Unassembled WGS sequence"/>
</dbReference>
<dbReference type="PANTHER" id="PTHR30204">
    <property type="entry name" value="REDOX-CYCLING DRUG-SENSING TRANSCRIPTIONAL ACTIVATOR SOXR"/>
    <property type="match status" value="1"/>
</dbReference>
<evidence type="ECO:0000313" key="8">
    <source>
        <dbReference type="EMBL" id="MBF7126841.1"/>
    </source>
</evidence>
<reference evidence="7" key="3">
    <citation type="submission" date="2019-12" db="EMBL/GenBank/DDBJ databases">
        <title>SpeciesPrimer: A bioinformatics pipeline dedicated to the design of qPCR primers for the quantification of bacterial species.</title>
        <authorList>
            <person name="Dreier M."/>
            <person name="Berthoud H."/>
            <person name="Shani N."/>
            <person name="Wechsler D."/>
            <person name="Junier P."/>
        </authorList>
    </citation>
    <scope>NUCLEOTIDE SEQUENCE</scope>
    <source>
        <strain evidence="7">FAM13073</strain>
    </source>
</reference>
<dbReference type="EMBL" id="CP021474">
    <property type="protein sequence ID" value="ARW19045.1"/>
    <property type="molecule type" value="Genomic_DNA"/>
</dbReference>
<reference evidence="7 11" key="2">
    <citation type="submission" date="2019-10" db="EMBL/GenBank/DDBJ databases">
        <authorList>
            <person name="Irmler S."/>
            <person name="Berthoud H."/>
            <person name="Roetschi A."/>
            <person name="Arias E."/>
            <person name="Shani N."/>
            <person name="Wuethrich D."/>
            <person name="Bruggmann R."/>
        </authorList>
    </citation>
    <scope>NUCLEOTIDE SEQUENCE [LARGE SCALE GENOMIC DNA]</scope>
    <source>
        <strain evidence="7 11">FAM13073</strain>
    </source>
</reference>
<reference evidence="9 12" key="6">
    <citation type="submission" date="2023-02" db="EMBL/GenBank/DDBJ databases">
        <title>Comparative genomics and fermentation flavor characterization of five lactic acid bacteria reveal flavor biosynthesis metabolic pathways in fermented muskmelon puree.</title>
        <authorList>
            <person name="Yuan L."/>
            <person name="Li M."/>
            <person name="Xu X."/>
            <person name="Lao F."/>
            <person name="Wu J."/>
        </authorList>
    </citation>
    <scope>NUCLEOTIDE SEQUENCE [LARGE SCALE GENOMIC DNA]</scope>
    <source>
        <strain evidence="9 12">Ca-4</strain>
    </source>
</reference>
<gene>
    <name evidence="7" type="ORF">GBO79_04795</name>
    <name evidence="8" type="ORF">ITQ97_03275</name>
    <name evidence="9" type="ORF">PWB86_05810</name>
    <name evidence="6" type="ORF">S100892_00440</name>
</gene>
<dbReference type="PROSITE" id="PS50937">
    <property type="entry name" value="HTH_MERR_2"/>
    <property type="match status" value="1"/>
</dbReference>
<dbReference type="PANTHER" id="PTHR30204:SF69">
    <property type="entry name" value="MERR-FAMILY TRANSCRIPTIONAL REGULATOR"/>
    <property type="match status" value="1"/>
</dbReference>
<evidence type="ECO:0000313" key="10">
    <source>
        <dbReference type="Proteomes" id="UP000196118"/>
    </source>
</evidence>
<evidence type="ECO:0000313" key="11">
    <source>
        <dbReference type="Proteomes" id="UP000472573"/>
    </source>
</evidence>
<evidence type="ECO:0000313" key="9">
    <source>
        <dbReference type="EMBL" id="WEA56717.1"/>
    </source>
</evidence>
<evidence type="ECO:0000256" key="2">
    <source>
        <dbReference type="ARBA" id="ARBA00023015"/>
    </source>
</evidence>
<dbReference type="Gene3D" id="1.10.1660.10">
    <property type="match status" value="1"/>
</dbReference>
<keyword evidence="1" id="KW-0678">Repressor</keyword>
<dbReference type="GO" id="GO:0003700">
    <property type="term" value="F:DNA-binding transcription factor activity"/>
    <property type="evidence" value="ECO:0007669"/>
    <property type="project" value="InterPro"/>
</dbReference>
<organism evidence="6 10">
    <name type="scientific">Pediococcus pentosaceus</name>
    <dbReference type="NCBI Taxonomy" id="1255"/>
    <lineage>
        <taxon>Bacteria</taxon>
        <taxon>Bacillati</taxon>
        <taxon>Bacillota</taxon>
        <taxon>Bacilli</taxon>
        <taxon>Lactobacillales</taxon>
        <taxon>Lactobacillaceae</taxon>
        <taxon>Pediococcus</taxon>
    </lineage>
</organism>
<sequence>MENPAGRLAVVKKIIDSEAMLLSIGDVANAVDVSTRQLRYWEKKGYIKSKISKTGQRKYTYFTMIQAGNIASYIEDGFTLAKAAEKAQSNGRIMKALRHFLKERFSGGREIPNGYEFDLGEIKGLPKDQRLFIEVLENGESFFQVKKESTND</sequence>
<dbReference type="CDD" id="cd01105">
    <property type="entry name" value="HTH_GlnR-like"/>
    <property type="match status" value="1"/>
</dbReference>
<dbReference type="Pfam" id="PF13411">
    <property type="entry name" value="MerR_1"/>
    <property type="match status" value="1"/>
</dbReference>
<evidence type="ECO:0000256" key="3">
    <source>
        <dbReference type="ARBA" id="ARBA00023125"/>
    </source>
</evidence>
<name>A0A1Y0VLJ6_PEDPE</name>
<dbReference type="InterPro" id="IPR000551">
    <property type="entry name" value="MerR-type_HTH_dom"/>
</dbReference>
<dbReference type="EMBL" id="WENB01000002">
    <property type="protein sequence ID" value="KAF0414189.1"/>
    <property type="molecule type" value="Genomic_DNA"/>
</dbReference>
<dbReference type="AlphaFoldDB" id="A0A1Y0VLJ6"/>
<reference evidence="11" key="4">
    <citation type="submission" date="2020-03" db="EMBL/GenBank/DDBJ databases">
        <title>SpeciesPrimer: A bioinformatics pipeline dedicated to the design of qPCR primers for the quantification of bacterial species.</title>
        <authorList>
            <person name="Dreier M."/>
            <person name="Berthoud H."/>
            <person name="Shani N."/>
            <person name="Wechsler D."/>
            <person name="Junier P."/>
        </authorList>
    </citation>
    <scope>NUCLEOTIDE SEQUENCE [LARGE SCALE GENOMIC DNA]</scope>
    <source>
        <strain evidence="11">FAM13073</strain>
    </source>
</reference>
<dbReference type="Proteomes" id="UP000743107">
    <property type="component" value="Unassembled WGS sequence"/>
</dbReference>
<dbReference type="InterPro" id="IPR047057">
    <property type="entry name" value="MerR_fam"/>
</dbReference>
<keyword evidence="3" id="KW-0238">DNA-binding</keyword>
<dbReference type="Proteomes" id="UP001214131">
    <property type="component" value="Chromosome"/>
</dbReference>
<reference evidence="8" key="5">
    <citation type="submission" date="2020-11" db="EMBL/GenBank/DDBJ databases">
        <title>Antibiotic susceptibility profiles of Pediococcus pentosaceus from various origins and their implications for the safety assessment of strains with food-technology applications.</title>
        <authorList>
            <person name="Shani N."/>
            <person name="Oberhaensli S."/>
            <person name="Arias E."/>
        </authorList>
    </citation>
    <scope>NUCLEOTIDE SEQUENCE</scope>
    <source>
        <strain evidence="8">FAM 19164</strain>
    </source>
</reference>
<evidence type="ECO:0000313" key="12">
    <source>
        <dbReference type="Proteomes" id="UP001214131"/>
    </source>
</evidence>
<evidence type="ECO:0000259" key="5">
    <source>
        <dbReference type="PROSITE" id="PS50937"/>
    </source>
</evidence>
<feature type="domain" description="HTH merR-type" evidence="5">
    <location>
        <begin position="21"/>
        <end position="89"/>
    </location>
</feature>
<evidence type="ECO:0000313" key="6">
    <source>
        <dbReference type="EMBL" id="ARW19045.1"/>
    </source>
</evidence>
<keyword evidence="2" id="KW-0805">Transcription regulation</keyword>
<dbReference type="SMART" id="SM00422">
    <property type="entry name" value="HTH_MERR"/>
    <property type="match status" value="1"/>
</dbReference>
<dbReference type="EMBL" id="JADOFV010000002">
    <property type="protein sequence ID" value="MBF7126841.1"/>
    <property type="molecule type" value="Genomic_DNA"/>
</dbReference>
<dbReference type="GO" id="GO:0003677">
    <property type="term" value="F:DNA binding"/>
    <property type="evidence" value="ECO:0007669"/>
    <property type="project" value="UniProtKB-KW"/>
</dbReference>